<evidence type="ECO:0000313" key="2">
    <source>
        <dbReference type="EMBL" id="KAJ7042211.1"/>
    </source>
</evidence>
<comment type="caution">
    <text evidence="2">The sequence shown here is derived from an EMBL/GenBank/DDBJ whole genome shotgun (WGS) entry which is preliminary data.</text>
</comment>
<name>A0AAD6T9G1_9AGAR</name>
<dbReference type="EMBL" id="JARJCM010000013">
    <property type="protein sequence ID" value="KAJ7042211.1"/>
    <property type="molecule type" value="Genomic_DNA"/>
</dbReference>
<keyword evidence="3" id="KW-1185">Reference proteome</keyword>
<feature type="compositionally biased region" description="Basic and acidic residues" evidence="1">
    <location>
        <begin position="76"/>
        <end position="91"/>
    </location>
</feature>
<protein>
    <submittedName>
        <fullName evidence="2">Uncharacterized protein</fullName>
    </submittedName>
</protein>
<accession>A0AAD6T9G1</accession>
<feature type="compositionally biased region" description="Basic and acidic residues" evidence="1">
    <location>
        <begin position="114"/>
        <end position="129"/>
    </location>
</feature>
<feature type="region of interest" description="Disordered" evidence="1">
    <location>
        <begin position="1"/>
        <end position="45"/>
    </location>
</feature>
<dbReference type="Proteomes" id="UP001218188">
    <property type="component" value="Unassembled WGS sequence"/>
</dbReference>
<proteinExistence type="predicted"/>
<evidence type="ECO:0000256" key="1">
    <source>
        <dbReference type="SAM" id="MobiDB-lite"/>
    </source>
</evidence>
<organism evidence="2 3">
    <name type="scientific">Mycena alexandri</name>
    <dbReference type="NCBI Taxonomy" id="1745969"/>
    <lineage>
        <taxon>Eukaryota</taxon>
        <taxon>Fungi</taxon>
        <taxon>Dikarya</taxon>
        <taxon>Basidiomycota</taxon>
        <taxon>Agaricomycotina</taxon>
        <taxon>Agaricomycetes</taxon>
        <taxon>Agaricomycetidae</taxon>
        <taxon>Agaricales</taxon>
        <taxon>Marasmiineae</taxon>
        <taxon>Mycenaceae</taxon>
        <taxon>Mycena</taxon>
    </lineage>
</organism>
<reference evidence="2" key="1">
    <citation type="submission" date="2023-03" db="EMBL/GenBank/DDBJ databases">
        <title>Massive genome expansion in bonnet fungi (Mycena s.s.) driven by repeated elements and novel gene families across ecological guilds.</title>
        <authorList>
            <consortium name="Lawrence Berkeley National Laboratory"/>
            <person name="Harder C.B."/>
            <person name="Miyauchi S."/>
            <person name="Viragh M."/>
            <person name="Kuo A."/>
            <person name="Thoen E."/>
            <person name="Andreopoulos B."/>
            <person name="Lu D."/>
            <person name="Skrede I."/>
            <person name="Drula E."/>
            <person name="Henrissat B."/>
            <person name="Morin E."/>
            <person name="Kohler A."/>
            <person name="Barry K."/>
            <person name="LaButti K."/>
            <person name="Morin E."/>
            <person name="Salamov A."/>
            <person name="Lipzen A."/>
            <person name="Mereny Z."/>
            <person name="Hegedus B."/>
            <person name="Baldrian P."/>
            <person name="Stursova M."/>
            <person name="Weitz H."/>
            <person name="Taylor A."/>
            <person name="Grigoriev I.V."/>
            <person name="Nagy L.G."/>
            <person name="Martin F."/>
            <person name="Kauserud H."/>
        </authorList>
    </citation>
    <scope>NUCLEOTIDE SEQUENCE</scope>
    <source>
        <strain evidence="2">CBHHK200</strain>
    </source>
</reference>
<gene>
    <name evidence="2" type="ORF">C8F04DRAFT_1176383</name>
</gene>
<feature type="region of interest" description="Disordered" evidence="1">
    <location>
        <begin position="65"/>
        <end position="138"/>
    </location>
</feature>
<evidence type="ECO:0000313" key="3">
    <source>
        <dbReference type="Proteomes" id="UP001218188"/>
    </source>
</evidence>
<feature type="compositionally biased region" description="Basic residues" evidence="1">
    <location>
        <begin position="18"/>
        <end position="34"/>
    </location>
</feature>
<sequence>MTGTAVSGQVRPLSRAERRLKRSKHRAAQRRYHEKNKEALRAKARTQMQAYSYSVYQLHKSAHIWRQPPGAHSKVTRVESRGKGAATRDGRQLPGANEDADDNYQPPAESPQPPERELATSVDRPHPPESPHPPEVSISLLRGEAQVALSKEPQSLVGETKSTEPQVTSNVLRNVSGYLVKGLNEGDSNPRMQNGMDYIINQEGSAVTK</sequence>
<dbReference type="AlphaFoldDB" id="A0AAD6T9G1"/>